<dbReference type="GO" id="GO:0009244">
    <property type="term" value="P:lipopolysaccharide core region biosynthetic process"/>
    <property type="evidence" value="ECO:0007669"/>
    <property type="project" value="TreeGrafter"/>
</dbReference>
<evidence type="ECO:0000313" key="3">
    <source>
        <dbReference type="EMBL" id="NDY96631.1"/>
    </source>
</evidence>
<dbReference type="RefSeq" id="WP_164212016.1">
    <property type="nucleotide sequence ID" value="NZ_JAAGSC010000043.1"/>
</dbReference>
<evidence type="ECO:0000256" key="2">
    <source>
        <dbReference type="ARBA" id="ARBA00022679"/>
    </source>
</evidence>
<keyword evidence="4" id="KW-1185">Reference proteome</keyword>
<reference evidence="3 4" key="1">
    <citation type="submission" date="2020-02" db="EMBL/GenBank/DDBJ databases">
        <authorList>
            <person name="Zhang X.-Y."/>
        </authorList>
    </citation>
    <scope>NUCLEOTIDE SEQUENCE [LARGE SCALE GENOMIC DNA]</scope>
    <source>
        <strain evidence="3 4">C33</strain>
    </source>
</reference>
<dbReference type="PANTHER" id="PTHR30160">
    <property type="entry name" value="TETRAACYLDISACCHARIDE 4'-KINASE-RELATED"/>
    <property type="match status" value="1"/>
</dbReference>
<dbReference type="GO" id="GO:0008713">
    <property type="term" value="F:ADP-heptose-lipopolysaccharide heptosyltransferase activity"/>
    <property type="evidence" value="ECO:0007669"/>
    <property type="project" value="TreeGrafter"/>
</dbReference>
<dbReference type="Gene3D" id="3.40.50.2000">
    <property type="entry name" value="Glycogen Phosphorylase B"/>
    <property type="match status" value="2"/>
</dbReference>
<name>A0A845V901_9GAMM</name>
<gene>
    <name evidence="3" type="ORF">G3I74_12915</name>
</gene>
<accession>A0A845V901</accession>
<dbReference type="SUPFAM" id="SSF53756">
    <property type="entry name" value="UDP-Glycosyltransferase/glycogen phosphorylase"/>
    <property type="match status" value="1"/>
</dbReference>
<evidence type="ECO:0000313" key="4">
    <source>
        <dbReference type="Proteomes" id="UP000484885"/>
    </source>
</evidence>
<dbReference type="InterPro" id="IPR002201">
    <property type="entry name" value="Glyco_trans_9"/>
</dbReference>
<sequence length="347" mass="38367">MPSAKPTSVCLLRLSALGDVCNTVPLVRTLQQAWPEARLTWIIGRAEHRLVQSLPGVEFIVFNKKAGLAAWSHVRRQLQGRRFDILLHAQVSARANLLSLLVRARRRIGFDRQRSREGHGLVINERINESPFQHQAVALRSFAEHLGLSTDAAERTLPVTDAGRAFALRYQPEADQAVLISPASSHPGRNWHATGYARVADWIVQQAGRPVILVGGPSVTERDLGEQILRETKAPVLNLIGQDTLDQALAMMERAACVISPDAGPAHFAAAMGTPVVGLYAATWSRRSGPLGSLEHCVDRYPEAARKFTGKPPEALRWGRRLEYPRVMDLIRAEDVVVRLQPLLMAQ</sequence>
<protein>
    <submittedName>
        <fullName evidence="3">Glycosyltransferase family 9 protein</fullName>
    </submittedName>
</protein>
<dbReference type="PANTHER" id="PTHR30160:SF21">
    <property type="entry name" value="LIPOPOLYSACCHARIDE CORE HEPTOSYLTRANSFERASE OPSX"/>
    <property type="match status" value="1"/>
</dbReference>
<keyword evidence="2 3" id="KW-0808">Transferase</keyword>
<dbReference type="CDD" id="cd03789">
    <property type="entry name" value="GT9_LPS_heptosyltransferase"/>
    <property type="match status" value="1"/>
</dbReference>
<dbReference type="Pfam" id="PF01075">
    <property type="entry name" value="Glyco_transf_9"/>
    <property type="match status" value="1"/>
</dbReference>
<proteinExistence type="predicted"/>
<dbReference type="Proteomes" id="UP000484885">
    <property type="component" value="Unassembled WGS sequence"/>
</dbReference>
<evidence type="ECO:0000256" key="1">
    <source>
        <dbReference type="ARBA" id="ARBA00022676"/>
    </source>
</evidence>
<dbReference type="AlphaFoldDB" id="A0A845V901"/>
<keyword evidence="1" id="KW-0328">Glycosyltransferase</keyword>
<dbReference type="EMBL" id="JAAGSC010000043">
    <property type="protein sequence ID" value="NDY96631.1"/>
    <property type="molecule type" value="Genomic_DNA"/>
</dbReference>
<dbReference type="InterPro" id="IPR051199">
    <property type="entry name" value="LPS_LOS_Heptosyltrfase"/>
</dbReference>
<dbReference type="GO" id="GO:0005829">
    <property type="term" value="C:cytosol"/>
    <property type="evidence" value="ECO:0007669"/>
    <property type="project" value="TreeGrafter"/>
</dbReference>
<comment type="caution">
    <text evidence="3">The sequence shown here is derived from an EMBL/GenBank/DDBJ whole genome shotgun (WGS) entry which is preliminary data.</text>
</comment>
<organism evidence="3 4">
    <name type="scientific">Wenzhouxiangella limi</name>
    <dbReference type="NCBI Taxonomy" id="2707351"/>
    <lineage>
        <taxon>Bacteria</taxon>
        <taxon>Pseudomonadati</taxon>
        <taxon>Pseudomonadota</taxon>
        <taxon>Gammaproteobacteria</taxon>
        <taxon>Chromatiales</taxon>
        <taxon>Wenzhouxiangellaceae</taxon>
        <taxon>Wenzhouxiangella</taxon>
    </lineage>
</organism>